<feature type="compositionally biased region" description="Acidic residues" evidence="2">
    <location>
        <begin position="1301"/>
        <end position="1318"/>
    </location>
</feature>
<evidence type="ECO:0000313" key="4">
    <source>
        <dbReference type="EMBL" id="OWZ24196.1"/>
    </source>
</evidence>
<dbReference type="GO" id="GO:0005737">
    <property type="term" value="C:cytoplasm"/>
    <property type="evidence" value="ECO:0007669"/>
    <property type="project" value="TreeGrafter"/>
</dbReference>
<dbReference type="GO" id="GO:0097352">
    <property type="term" value="P:autophagosome maturation"/>
    <property type="evidence" value="ECO:0007669"/>
    <property type="project" value="TreeGrafter"/>
</dbReference>
<keyword evidence="5" id="KW-1185">Reference proteome</keyword>
<feature type="region of interest" description="Disordered" evidence="2">
    <location>
        <begin position="3059"/>
        <end position="3081"/>
    </location>
</feature>
<feature type="region of interest" description="Disordered" evidence="2">
    <location>
        <begin position="1274"/>
        <end position="1325"/>
    </location>
</feature>
<dbReference type="EMBL" id="NBNE01000024">
    <property type="protein sequence ID" value="OWZ24196.1"/>
    <property type="molecule type" value="Genomic_DNA"/>
</dbReference>
<dbReference type="PANTHER" id="PTHR31139:SF4">
    <property type="entry name" value="ECTOPIC P GRANULES PROTEIN 5 HOMOLOG"/>
    <property type="match status" value="1"/>
</dbReference>
<comment type="caution">
    <text evidence="4">The sequence shown here is derived from an EMBL/GenBank/DDBJ whole genome shotgun (WGS) entry which is preliminary data.</text>
</comment>
<feature type="domain" description="Epg5-like central TPR repeats" evidence="3">
    <location>
        <begin position="2569"/>
        <end position="2707"/>
    </location>
</feature>
<feature type="region of interest" description="Disordered" evidence="2">
    <location>
        <begin position="65"/>
        <end position="167"/>
    </location>
</feature>
<feature type="compositionally biased region" description="Polar residues" evidence="2">
    <location>
        <begin position="104"/>
        <end position="127"/>
    </location>
</feature>
<feature type="coiled-coil region" evidence="1">
    <location>
        <begin position="302"/>
        <end position="372"/>
    </location>
</feature>
<evidence type="ECO:0000256" key="1">
    <source>
        <dbReference type="SAM" id="Coils"/>
    </source>
</evidence>
<dbReference type="InterPro" id="IPR051436">
    <property type="entry name" value="Autophagy-related_EPG5"/>
</dbReference>
<name>A0A225X2P4_9STRA</name>
<proteinExistence type="predicted"/>
<reference evidence="5" key="1">
    <citation type="submission" date="2017-03" db="EMBL/GenBank/DDBJ databases">
        <title>Phytopthora megakarya and P. palmivora, two closely related causual agents of cacao black pod achieved similar genome size and gene model numbers by different mechanisms.</title>
        <authorList>
            <person name="Ali S."/>
            <person name="Shao J."/>
            <person name="Larry D.J."/>
            <person name="Kronmiller B."/>
            <person name="Shen D."/>
            <person name="Strem M.D."/>
            <person name="Melnick R.L."/>
            <person name="Guiltinan M.J."/>
            <person name="Tyler B.M."/>
            <person name="Meinhardt L.W."/>
            <person name="Bailey B.A."/>
        </authorList>
    </citation>
    <scope>NUCLEOTIDE SEQUENCE [LARGE SCALE GENOMIC DNA]</scope>
    <source>
        <strain evidence="5">zdho120</strain>
    </source>
</reference>
<dbReference type="InterPro" id="IPR059030">
    <property type="entry name" value="TPR_Epg5_mid"/>
</dbReference>
<feature type="compositionally biased region" description="Basic residues" evidence="2">
    <location>
        <begin position="1"/>
        <end position="14"/>
    </location>
</feature>
<feature type="compositionally biased region" description="Polar residues" evidence="2">
    <location>
        <begin position="1278"/>
        <end position="1287"/>
    </location>
</feature>
<evidence type="ECO:0000313" key="5">
    <source>
        <dbReference type="Proteomes" id="UP000198211"/>
    </source>
</evidence>
<dbReference type="OrthoDB" id="75419at2759"/>
<dbReference type="Pfam" id="PF26103">
    <property type="entry name" value="TPR_Epg5"/>
    <property type="match status" value="2"/>
</dbReference>
<organism evidence="4 5">
    <name type="scientific">Phytophthora megakarya</name>
    <dbReference type="NCBI Taxonomy" id="4795"/>
    <lineage>
        <taxon>Eukaryota</taxon>
        <taxon>Sar</taxon>
        <taxon>Stramenopiles</taxon>
        <taxon>Oomycota</taxon>
        <taxon>Peronosporomycetes</taxon>
        <taxon>Peronosporales</taxon>
        <taxon>Peronosporaceae</taxon>
        <taxon>Phytophthora</taxon>
    </lineage>
</organism>
<gene>
    <name evidence="4" type="ORF">PHMEG_000808</name>
</gene>
<feature type="domain" description="Epg5-like central TPR repeats" evidence="3">
    <location>
        <begin position="2279"/>
        <end position="2353"/>
    </location>
</feature>
<evidence type="ECO:0000259" key="3">
    <source>
        <dbReference type="Pfam" id="PF26103"/>
    </source>
</evidence>
<dbReference type="Proteomes" id="UP000198211">
    <property type="component" value="Unassembled WGS sequence"/>
</dbReference>
<protein>
    <recommendedName>
        <fullName evidence="3">Epg5-like central TPR repeats domain-containing protein</fullName>
    </recommendedName>
</protein>
<accession>A0A225X2P4</accession>
<keyword evidence="1" id="KW-0175">Coiled coil</keyword>
<feature type="compositionally biased region" description="Basic and acidic residues" evidence="2">
    <location>
        <begin position="91"/>
        <end position="103"/>
    </location>
</feature>
<feature type="compositionally biased region" description="Pro residues" evidence="2">
    <location>
        <begin position="147"/>
        <end position="167"/>
    </location>
</feature>
<evidence type="ECO:0000256" key="2">
    <source>
        <dbReference type="SAM" id="MobiDB-lite"/>
    </source>
</evidence>
<dbReference type="PANTHER" id="PTHR31139">
    <property type="entry name" value="ECTOPIC P GRANULES PROTEIN 5 HOMOLOG"/>
    <property type="match status" value="1"/>
</dbReference>
<feature type="region of interest" description="Disordered" evidence="2">
    <location>
        <begin position="1"/>
        <end position="22"/>
    </location>
</feature>
<sequence length="3381" mass="377100">MEAVRKRPQRAKKQQKQEGKDAVLILNENEEKSTLEAAFAELDAIQEPETTDREIQRNEEDLMALLQGGETPREQELLVAEGAGSQPPNNHNDKDQKAPEEQKLQVSAELTTPTFSMEKLTTPTFSVESGDATPSAPVFEEEDLVPPSVPVPLQPKPSAPPPPPPMRPSMPRAFHEITVPMGADAAVPSAPPDVDDDVEVDHTNTTPTAPSLSPVPSKKLHRVIASPQNPEKLSSVVRMPVKAATAPTVEGASMAPFVNYEMNLMRAEASQKRQEMKMRHIETNKGELYARLERYLFSEYILHNAAATMDEYKQKIDVLVKKVWTLEKKRVSSSKRCGDNVEIEQQMEFQTAKLETLQLEKLKAHLDKLRQLRTVEASMHTFDRAISFFHVEQYLNSVLQEPNLVAHVNKMSSSCGGSNGIDDLDLVPESANFYEALPQGSSLASSVDHLKYCLDVLVFFEKKVTLGEEGVFGRVPQSFYRGELIWHSNHAKMHYSATGGTSMERKIKCYACGNLNSPMKGSQWCKLCESCDVVLYLPPSSVSTKTNEWFTSVLRFRRSLQRWISTCLQSLIRTKSLQNMPYLLMHVMYLPRISTDERSWFLRFLQFPRAMVKTDGSLRNEWSEDLVDHYIAMLHLVFHPEKLRRMSIIVSSGPQNGTKNTKSAEVGVADNKGLVSPEWVLLENPEMLDRYFLSDEDFVAVLNQFPNTFAFGQLFQCTSDVKKCFSRALTLVLELTSSLRSFQEFEKLPTRIAQLLGQLLSDAAELPGSGRTNASGMNGVVFYPTLFDQLFLTSLHGLMAADCNRVAWKSLSLFPFGSLSELAKWDVLALLLFNLHSLPLEAKSASGWMQFIGTPNSQGVDTRAMARRHLYDLIESDTESAMYLLNAVASLAATCQPGSSGDRHGLVSVAVHELFIAGYTVEPCQQALGENGDRAARPLSTICLAHPWVLSLLITLLFKYHECAATWIHVFETFPINRWMPTPQDLLNLQEWLLLEDTTAPRSALARFLLDHINWEYDVKLQRLFTDAMLHRQVALMVAEALVLYKTRKERASDPESAIVLSGGGSPQKLEVTSIAKSIRRALWLSETVDFEKWCWKLMLKLRFYSPKTHEPLLPLIDLRHDRSREALTLRRWFAGASVLRVLPSRKVFPFYTSLEELVAQYGGSNIDIRSTMEAGTGGSTGSPIQQEVRMFLTPQNPKRMTVSDIESTVSATAAPRTEPIVAYVICQMTTFLFSDRLDRWEPLLVLLKSEYFPAAIKVLENLFPVLSRLDKTKDSTVKSGSGSMPRTESENESKTTTSNSEDDGEGALSSDEVEAESDAPLQNGGVLMELDNELETCMAAMQALSTDELLGLLKSMHEFSYINTDELHRMQEVLNKGYIGGWESTAKERILAKLRFVRECSRYLHPVVLPALINECFPMSSPVSVTTSALFHGAMSWISSALGGENSTGALSPSAASSTSAALSIRNSSLTATTASLAMITGSDYSSSAKALCSLIRRSFEYSVNDSSLLDAMRFWMKALLQVPFWYENAAFRHVLDVMLHCSMESSYEASSVKNGTSGNANGVGSILYELLSLIESAFNSFCQRIAQREDDVGPEQQFMENEPVIVMSFLPAVAASATFSSFFGGSFDVAQYVHGCPYLALWSLLVETRKEAPLFLTMGQLMIKYEPKTMKKLEKMKKIEGRLATALSAVRDGKTLDDQVEEIIYDVPNTTSRIGNPLSFGHTSLDSLSQYKIYRWCKYCQDLPESEPTQVIYWQVFFAMYFATAGGSHVFGHHFLDRTGSRSSTRVHLRKHLQTKLRKLVNYCSNQAQVVLTATSGSGSNNVSSTVNSISELKERRYAHFVALSQLYTGMDAWMEEKDPNQWLKEDELLSLPRHYEVERLKDVLRLSDALFNSQPEQIKWSDLPLWTSWCGFEFTVRRTKPKVTVSNDNDDSGDSVMPSILTPLASVGEEDDFAFVEEASELARRHSSFGGLSGLNSLSIRPLPLVPELCGPKGLTQLPTVSVVISPDRCVVTPSIALNRAGLKGVAMKFSENLSVLVALDSEMVDSVSQLYVNKARTVMQTLPCSEGANCNSPAAFRFEFLEWMMDTRMDDTIQSIRAQGERCDMRSMLGSNVISSLSDHDQNDSTASSSSSSFTAEGFLQLDGDGFMLSLQILLIDQVVRTLGVEHEKLQRLKKTLEDESPLGMVPVDDKVEKTIKIENAVETADETDSVTGSDAISPIQKSAQELERLHSRGLEWFRLLTELDTKLSRMVTPLRESLWGSIKQLGLSFVCVDERETCTLLQLMLEDPSRINLLSECFSPAAAPSRFVEMFAKLMSASSSSKLSSEEKLILLRRFDFRMWLQTKSPQTPTKFDRDTILCMILGDISHQFPADRTLLDSGRKVKDSSTVQHLQDVLRVYAKVLQLICSSHLEDHVEKMVHALVGVHDDYRFQSSSVGNTETVSIGSDDNDSSTTGLAALPRPVDAVVWEALVGIPLGSWKELPLMQIETCVTFLSQHMTSLRWQGGMATSNNPNIGGSEILRGRDAPSAASVSSVHYPIVYWQRLGVLKSFLDLFTLCCRVTPEQQQWELITTFFEPLLSTLYQPATNTEGSAVSAPWSEKDTLSTGTTICSCFVATCSEYLKGQASTTGPQAQRMMSYENETELTQTVKLSQIWSFYLTVLVPHAPTHICKHFHQFVTRLAWEHWCLTLEIVQQMRELIRMEKQQLVGVTCGTSDQIVPPLHSTLSPYPFVSWLVRDVLCRTTWKSTDAWLDGQSEAVCSSFLLEFAKLCLELVVDMPHFQVQSSHTASTNVLPPYFVNFIKQQYVFWAKWKMTMGDLETLQQFTLEALKEPLGSRANTRREAGSVSNGVFPASPSAAMMQDAFTRLQLVFRLLGQITTLHHGKLPKRDSLLRVNLFLKLLFGVFEVNDRGCLDGNRYNSDQAAWLMILYGSSCTALYEKLDEIVHFYKLDSGKESAVDASKTLDDTKEDISDDDLTTTIESVLRFCNLSLVEIFFKQMQSSPKAGGGGSGSSSTSLSGSGALNWNKCGNVVFVEIDALVRDFASSQKALQQRSYRGQQASMGDKEDSSSDTTISASQSPAEAIGVPLGKVLWSFVAFRGGELACLTAGGRALASVHVMSQVAEKSIEKWIIEERRGMWDALALRLQVPELSGDEFEAACLEQGKLLTLQVLFLQQLRRAPVLTESLSLALLSKLMNWMERARVGRGALAQMKLLFLAAEVTNFVCKPLAEVLPPTLKKQMLRQLCDLLLELGHARRNNGIMKAIGLGGSLQYGVEFHVSCLAAGVFLRLQTRNGAPLRVDDRVAFKMTRTTEKHVRALETMLQSKDAFQLGRRADALVDFAQDARRSLADQDEFFVTLFSSMYPAQGWLLAKCLP</sequence>